<proteinExistence type="predicted"/>
<dbReference type="InterPro" id="IPR017907">
    <property type="entry name" value="Znf_RING_CS"/>
</dbReference>
<dbReference type="SMART" id="SM00184">
    <property type="entry name" value="RING"/>
    <property type="match status" value="2"/>
</dbReference>
<dbReference type="GO" id="GO:0061630">
    <property type="term" value="F:ubiquitin protein ligase activity"/>
    <property type="evidence" value="ECO:0007669"/>
    <property type="project" value="TreeGrafter"/>
</dbReference>
<dbReference type="SUPFAM" id="SSF88697">
    <property type="entry name" value="PUA domain-like"/>
    <property type="match status" value="1"/>
</dbReference>
<dbReference type="SMART" id="SM00464">
    <property type="entry name" value="LON"/>
    <property type="match status" value="1"/>
</dbReference>
<sequence>MSDAPDSGRDSQQSEPVLSATDQSESDNNNYNNNNADAADNFIKDATDEEGEEADENVAIDPYSVIKRIQCPTCSRPLRVPLRLPCGNTLCRACLPPVVKREGISYPRDERREDGFLCPWKDRGCKRPEGNDSSSSAEHSMGDCGVDVTVGKINDVIEKVLEDNAKNATVAPMSMKWMPSTTTDESLTETKSPPLAQEAALHNGKYLGIYNLMKEGSLPYDIENVTYEHIDSETELQPAAEIDNLVFQQLKNNLRSELDCQVCYGLMVDPLTSPCGHTFCRRCVARVLDHSNLCPICRRKLSLPLALVLEPINRILNDLINNLYPTEIESRRATMTQDTLLGEDKDLPLFVCTLSFPSMPTFLHVFEPRYRLMIRRALEDGGRKFGMVTYNYVDEPPDTVGRTQFMQYGTILSINGFDLLPDGRSLLRAVGVSKFRIVDWGVLDGYYIAKTERVDDIGLAQEEDLERRDIATATAAATTAAQENPGDEAPELPLEALSTQQLMQVCLEFVERRRTEGAPWLHPRVLLEYGQPPTDPALFPYWLASVLPIAEEEKYLLLPLTSVRERLKVTTNWVKKLDSMEWYPPPLYIYPDYLK</sequence>
<dbReference type="PROSITE" id="PS51787">
    <property type="entry name" value="LON_N"/>
    <property type="match status" value="1"/>
</dbReference>
<feature type="domain" description="Lon N-terminal" evidence="7">
    <location>
        <begin position="338"/>
        <end position="578"/>
    </location>
</feature>
<gene>
    <name evidence="8" type="ORF">TRUGW13939_07829</name>
</gene>
<dbReference type="KEGG" id="trg:TRUGW13939_07829"/>
<organism evidence="8 9">
    <name type="scientific">Talaromyces rugulosus</name>
    <name type="common">Penicillium rugulosum</name>
    <dbReference type="NCBI Taxonomy" id="121627"/>
    <lineage>
        <taxon>Eukaryota</taxon>
        <taxon>Fungi</taxon>
        <taxon>Dikarya</taxon>
        <taxon>Ascomycota</taxon>
        <taxon>Pezizomycotina</taxon>
        <taxon>Eurotiomycetes</taxon>
        <taxon>Eurotiomycetidae</taxon>
        <taxon>Eurotiales</taxon>
        <taxon>Trichocomaceae</taxon>
        <taxon>Talaromyces</taxon>
        <taxon>Talaromyces sect. Islandici</taxon>
    </lineage>
</organism>
<accession>A0A7H8R759</accession>
<dbReference type="RefSeq" id="XP_035346859.1">
    <property type="nucleotide sequence ID" value="XM_035490966.1"/>
</dbReference>
<evidence type="ECO:0000313" key="8">
    <source>
        <dbReference type="EMBL" id="QKX60683.1"/>
    </source>
</evidence>
<feature type="region of interest" description="Disordered" evidence="5">
    <location>
        <begin position="1"/>
        <end position="41"/>
    </location>
</feature>
<evidence type="ECO:0000256" key="5">
    <source>
        <dbReference type="SAM" id="MobiDB-lite"/>
    </source>
</evidence>
<evidence type="ECO:0000259" key="6">
    <source>
        <dbReference type="PROSITE" id="PS50089"/>
    </source>
</evidence>
<feature type="compositionally biased region" description="Polar residues" evidence="5">
    <location>
        <begin position="10"/>
        <end position="23"/>
    </location>
</feature>
<dbReference type="Gene3D" id="3.30.40.10">
    <property type="entry name" value="Zinc/RING finger domain, C3HC4 (zinc finger)"/>
    <property type="match status" value="2"/>
</dbReference>
<dbReference type="OrthoDB" id="264917at2759"/>
<dbReference type="InterPro" id="IPR003111">
    <property type="entry name" value="Lon_prtase_N"/>
</dbReference>
<evidence type="ECO:0000256" key="1">
    <source>
        <dbReference type="ARBA" id="ARBA00022723"/>
    </source>
</evidence>
<dbReference type="EMBL" id="CP055901">
    <property type="protein sequence ID" value="QKX60683.1"/>
    <property type="molecule type" value="Genomic_DNA"/>
</dbReference>
<evidence type="ECO:0000313" key="9">
    <source>
        <dbReference type="Proteomes" id="UP000509510"/>
    </source>
</evidence>
<dbReference type="InterPro" id="IPR015947">
    <property type="entry name" value="PUA-like_sf"/>
</dbReference>
<dbReference type="PANTHER" id="PTHR23327">
    <property type="entry name" value="RING FINGER PROTEIN 127"/>
    <property type="match status" value="1"/>
</dbReference>
<dbReference type="Pfam" id="PF02190">
    <property type="entry name" value="LON_substr_bdg"/>
    <property type="match status" value="1"/>
</dbReference>
<dbReference type="PROSITE" id="PS50089">
    <property type="entry name" value="ZF_RING_2"/>
    <property type="match status" value="1"/>
</dbReference>
<dbReference type="PANTHER" id="PTHR23327:SF42">
    <property type="entry name" value="LON PEPTIDASE N-TERMINAL DOMAIN AND RING FINGER PROTEIN C14F5.10C"/>
    <property type="match status" value="1"/>
</dbReference>
<dbReference type="Gene3D" id="1.20.58.1480">
    <property type="match status" value="1"/>
</dbReference>
<dbReference type="AlphaFoldDB" id="A0A7H8R759"/>
<dbReference type="SUPFAM" id="SSF57850">
    <property type="entry name" value="RING/U-box"/>
    <property type="match status" value="2"/>
</dbReference>
<dbReference type="Proteomes" id="UP000509510">
    <property type="component" value="Chromosome IV"/>
</dbReference>
<dbReference type="GeneID" id="55995319"/>
<evidence type="ECO:0008006" key="10">
    <source>
        <dbReference type="Google" id="ProtNLM"/>
    </source>
</evidence>
<evidence type="ECO:0000259" key="7">
    <source>
        <dbReference type="PROSITE" id="PS51787"/>
    </source>
</evidence>
<feature type="compositionally biased region" description="Low complexity" evidence="5">
    <location>
        <begin position="27"/>
        <end position="41"/>
    </location>
</feature>
<dbReference type="Gene3D" id="2.30.130.40">
    <property type="entry name" value="LON domain-like"/>
    <property type="match status" value="1"/>
</dbReference>
<dbReference type="Pfam" id="PF13923">
    <property type="entry name" value="zf-C3HC4_2"/>
    <property type="match status" value="1"/>
</dbReference>
<dbReference type="CDD" id="cd16514">
    <property type="entry name" value="RING-HC_LONFs_rpt2"/>
    <property type="match status" value="1"/>
</dbReference>
<evidence type="ECO:0000256" key="4">
    <source>
        <dbReference type="PROSITE-ProRule" id="PRU00175"/>
    </source>
</evidence>
<evidence type="ECO:0000256" key="2">
    <source>
        <dbReference type="ARBA" id="ARBA00022771"/>
    </source>
</evidence>
<keyword evidence="1" id="KW-0479">Metal-binding</keyword>
<evidence type="ECO:0000256" key="3">
    <source>
        <dbReference type="ARBA" id="ARBA00022833"/>
    </source>
</evidence>
<dbReference type="GO" id="GO:0008270">
    <property type="term" value="F:zinc ion binding"/>
    <property type="evidence" value="ECO:0007669"/>
    <property type="project" value="UniProtKB-KW"/>
</dbReference>
<protein>
    <recommendedName>
        <fullName evidence="10">RING-type domain-containing protein</fullName>
    </recommendedName>
</protein>
<name>A0A7H8R759_TALRU</name>
<dbReference type="InterPro" id="IPR046336">
    <property type="entry name" value="Lon_prtase_N_sf"/>
</dbReference>
<reference evidence="9" key="1">
    <citation type="submission" date="2020-06" db="EMBL/GenBank/DDBJ databases">
        <title>A chromosome-scale genome assembly of Talaromyces rugulosus W13939.</title>
        <authorList>
            <person name="Wang B."/>
            <person name="Guo L."/>
            <person name="Ye K."/>
            <person name="Wang L."/>
        </authorList>
    </citation>
    <scope>NUCLEOTIDE SEQUENCE [LARGE SCALE GENOMIC DNA]</scope>
    <source>
        <strain evidence="9">W13939</strain>
    </source>
</reference>
<dbReference type="InterPro" id="IPR001841">
    <property type="entry name" value="Znf_RING"/>
</dbReference>
<keyword evidence="9" id="KW-1185">Reference proteome</keyword>
<keyword evidence="3" id="KW-0862">Zinc</keyword>
<feature type="domain" description="RING-type" evidence="6">
    <location>
        <begin position="260"/>
        <end position="298"/>
    </location>
</feature>
<dbReference type="PROSITE" id="PS00518">
    <property type="entry name" value="ZF_RING_1"/>
    <property type="match status" value="1"/>
</dbReference>
<dbReference type="InterPro" id="IPR013083">
    <property type="entry name" value="Znf_RING/FYVE/PHD"/>
</dbReference>
<keyword evidence="2 4" id="KW-0863">Zinc-finger</keyword>